<evidence type="ECO:0000259" key="7">
    <source>
        <dbReference type="PROSITE" id="PS50106"/>
    </source>
</evidence>
<dbReference type="InterPro" id="IPR036034">
    <property type="entry name" value="PDZ_sf"/>
</dbReference>
<protein>
    <submittedName>
        <fullName evidence="8">Peptidase S41</fullName>
    </submittedName>
</protein>
<reference evidence="8 9" key="1">
    <citation type="submission" date="2018-02" db="EMBL/GenBank/DDBJ databases">
        <title>novel marine gammaproteobacteria from coastal saline agro ecosystem.</title>
        <authorList>
            <person name="Krishnan R."/>
            <person name="Ramesh Kumar N."/>
        </authorList>
    </citation>
    <scope>NUCLEOTIDE SEQUENCE [LARGE SCALE GENOMIC DNA]</scope>
    <source>
        <strain evidence="8 9">228</strain>
    </source>
</reference>
<keyword evidence="4 5" id="KW-0720">Serine protease</keyword>
<feature type="domain" description="PDZ" evidence="7">
    <location>
        <begin position="89"/>
        <end position="157"/>
    </location>
</feature>
<proteinExistence type="inferred from homology"/>
<evidence type="ECO:0000256" key="4">
    <source>
        <dbReference type="ARBA" id="ARBA00022825"/>
    </source>
</evidence>
<feature type="signal peptide" evidence="6">
    <location>
        <begin position="1"/>
        <end position="25"/>
    </location>
</feature>
<dbReference type="SMART" id="SM00228">
    <property type="entry name" value="PDZ"/>
    <property type="match status" value="1"/>
</dbReference>
<dbReference type="InterPro" id="IPR029045">
    <property type="entry name" value="ClpP/crotonase-like_dom_sf"/>
</dbReference>
<evidence type="ECO:0000256" key="2">
    <source>
        <dbReference type="ARBA" id="ARBA00022670"/>
    </source>
</evidence>
<dbReference type="EMBL" id="PRLP01000055">
    <property type="protein sequence ID" value="PPC76209.1"/>
    <property type="molecule type" value="Genomic_DNA"/>
</dbReference>
<evidence type="ECO:0000313" key="9">
    <source>
        <dbReference type="Proteomes" id="UP000238196"/>
    </source>
</evidence>
<feature type="chain" id="PRO_5015627338" evidence="6">
    <location>
        <begin position="26"/>
        <end position="430"/>
    </location>
</feature>
<dbReference type="InterPro" id="IPR004447">
    <property type="entry name" value="Peptidase_S41A"/>
</dbReference>
<organism evidence="8 9">
    <name type="scientific">Proteobacteria bacterium 228</name>
    <dbReference type="NCBI Taxonomy" id="2083153"/>
    <lineage>
        <taxon>Bacteria</taxon>
        <taxon>Pseudomonadati</taxon>
        <taxon>Pseudomonadota</taxon>
    </lineage>
</organism>
<dbReference type="GO" id="GO:0004175">
    <property type="term" value="F:endopeptidase activity"/>
    <property type="evidence" value="ECO:0007669"/>
    <property type="project" value="TreeGrafter"/>
</dbReference>
<dbReference type="OrthoDB" id="5287938at2"/>
<dbReference type="GO" id="GO:0008236">
    <property type="term" value="F:serine-type peptidase activity"/>
    <property type="evidence" value="ECO:0007669"/>
    <property type="project" value="UniProtKB-KW"/>
</dbReference>
<comment type="caution">
    <text evidence="8">The sequence shown here is derived from an EMBL/GenBank/DDBJ whole genome shotgun (WGS) entry which is preliminary data.</text>
</comment>
<dbReference type="PROSITE" id="PS50106">
    <property type="entry name" value="PDZ"/>
    <property type="match status" value="1"/>
</dbReference>
<sequence length="430" mass="45887">MVKTPLRALLSTLTLALAIPLSAQAAPANTPADANALPIDSLRLFAEAFERIKQNYVKEVSDQQLIQYAIQGMVSNLDPHSSYLSPDDFRDLQESTSGEFGGLGIEVDQQDGLIRVVSPIDDTPAQKAGIKAGDMIIKVDGQAVSTMNVNDAINLMRGKPGSKVTLTLMREGVTQPIVKVLERAVIRVKSVKYKLYDDSYGYVRITQFQEDSGDEVVRALKRLKDDAKSKGLRGVVLDLRNNPGGVLQAAVEVAGAFLDGGLVVYTQGRGEDEGRADFDAKPGDLTGGVPLVVLINGGSASASEIVAGALQDRKRGVILGEPSFGKGSVQTIMPLGSDSAIKLTTALYFTPNGRSIQAEGITPDIRVNDVKVTPVAEQGVSIKEADLKGHLNNAGGNVQNNDQSISNLIESDYPLFESFNLLKALSLAKR</sequence>
<evidence type="ECO:0000256" key="1">
    <source>
        <dbReference type="ARBA" id="ARBA00009179"/>
    </source>
</evidence>
<dbReference type="Proteomes" id="UP000238196">
    <property type="component" value="Unassembled WGS sequence"/>
</dbReference>
<dbReference type="CDD" id="cd06782">
    <property type="entry name" value="cpPDZ_CPP-like"/>
    <property type="match status" value="1"/>
</dbReference>
<dbReference type="GO" id="GO:0006508">
    <property type="term" value="P:proteolysis"/>
    <property type="evidence" value="ECO:0007669"/>
    <property type="project" value="UniProtKB-KW"/>
</dbReference>
<evidence type="ECO:0000256" key="3">
    <source>
        <dbReference type="ARBA" id="ARBA00022801"/>
    </source>
</evidence>
<dbReference type="CDD" id="cd07560">
    <property type="entry name" value="Peptidase_S41_CPP"/>
    <property type="match status" value="1"/>
</dbReference>
<evidence type="ECO:0000256" key="6">
    <source>
        <dbReference type="SAM" id="SignalP"/>
    </source>
</evidence>
<dbReference type="Gene3D" id="3.90.226.10">
    <property type="entry name" value="2-enoyl-CoA Hydratase, Chain A, domain 1"/>
    <property type="match status" value="1"/>
</dbReference>
<evidence type="ECO:0000256" key="5">
    <source>
        <dbReference type="RuleBase" id="RU004404"/>
    </source>
</evidence>
<dbReference type="GO" id="GO:0030288">
    <property type="term" value="C:outer membrane-bounded periplasmic space"/>
    <property type="evidence" value="ECO:0007669"/>
    <property type="project" value="TreeGrafter"/>
</dbReference>
<accession>A0A2S5KNV0</accession>
<dbReference type="SUPFAM" id="SSF52096">
    <property type="entry name" value="ClpP/crotonase"/>
    <property type="match status" value="1"/>
</dbReference>
<dbReference type="FunFam" id="2.30.42.10:FF:000063">
    <property type="entry name" value="Peptidase, S41 family"/>
    <property type="match status" value="1"/>
</dbReference>
<dbReference type="GO" id="GO:0007165">
    <property type="term" value="P:signal transduction"/>
    <property type="evidence" value="ECO:0007669"/>
    <property type="project" value="TreeGrafter"/>
</dbReference>
<dbReference type="FunFam" id="3.90.226.10:FF:000029">
    <property type="entry name" value="Peptidase, S41 family"/>
    <property type="match status" value="1"/>
</dbReference>
<dbReference type="PANTHER" id="PTHR32060">
    <property type="entry name" value="TAIL-SPECIFIC PROTEASE"/>
    <property type="match status" value="1"/>
</dbReference>
<name>A0A2S5KNV0_9PROT</name>
<dbReference type="Pfam" id="PF13180">
    <property type="entry name" value="PDZ_2"/>
    <property type="match status" value="1"/>
</dbReference>
<dbReference type="SUPFAM" id="SSF50156">
    <property type="entry name" value="PDZ domain-like"/>
    <property type="match status" value="1"/>
</dbReference>
<dbReference type="Pfam" id="PF22694">
    <property type="entry name" value="CtpB_N-like"/>
    <property type="match status" value="1"/>
</dbReference>
<keyword evidence="6" id="KW-0732">Signal</keyword>
<keyword evidence="3 5" id="KW-0378">Hydrolase</keyword>
<evidence type="ECO:0000313" key="8">
    <source>
        <dbReference type="EMBL" id="PPC76209.1"/>
    </source>
</evidence>
<dbReference type="InterPro" id="IPR001478">
    <property type="entry name" value="PDZ"/>
</dbReference>
<dbReference type="Pfam" id="PF03572">
    <property type="entry name" value="Peptidase_S41"/>
    <property type="match status" value="1"/>
</dbReference>
<dbReference type="AlphaFoldDB" id="A0A2S5KNV0"/>
<dbReference type="InterPro" id="IPR055210">
    <property type="entry name" value="CtpA/B_N"/>
</dbReference>
<dbReference type="NCBIfam" id="TIGR00225">
    <property type="entry name" value="prc"/>
    <property type="match status" value="1"/>
</dbReference>
<dbReference type="Gene3D" id="2.30.42.10">
    <property type="match status" value="1"/>
</dbReference>
<keyword evidence="2 5" id="KW-0645">Protease</keyword>
<dbReference type="SMART" id="SM00245">
    <property type="entry name" value="TSPc"/>
    <property type="match status" value="1"/>
</dbReference>
<dbReference type="Gene3D" id="3.30.750.44">
    <property type="match status" value="1"/>
</dbReference>
<gene>
    <name evidence="8" type="ORF">C4K68_16355</name>
</gene>
<dbReference type="PANTHER" id="PTHR32060:SF30">
    <property type="entry name" value="CARBOXY-TERMINAL PROCESSING PROTEASE CTPA"/>
    <property type="match status" value="1"/>
</dbReference>
<dbReference type="InterPro" id="IPR005151">
    <property type="entry name" value="Tail-specific_protease"/>
</dbReference>
<comment type="similarity">
    <text evidence="1 5">Belongs to the peptidase S41A family.</text>
</comment>